<keyword evidence="3" id="KW-1185">Reference proteome</keyword>
<sequence length="73" mass="7792">MSRALFLALVVPLLVAECVAQFVLDDQAWTTVFALLAFAVIAVRWAVGPRAGEAEECPPDCPKCAESLSEGDL</sequence>
<proteinExistence type="predicted"/>
<evidence type="ECO:0000313" key="3">
    <source>
        <dbReference type="Proteomes" id="UP000324308"/>
    </source>
</evidence>
<dbReference type="Proteomes" id="UP000324308">
    <property type="component" value="Chromosome"/>
</dbReference>
<evidence type="ECO:0000313" key="2">
    <source>
        <dbReference type="EMBL" id="QER88612.1"/>
    </source>
</evidence>
<feature type="transmembrane region" description="Helical" evidence="1">
    <location>
        <begin position="28"/>
        <end position="47"/>
    </location>
</feature>
<keyword evidence="1" id="KW-1133">Transmembrane helix</keyword>
<dbReference type="EMBL" id="CP043959">
    <property type="protein sequence ID" value="QER88612.1"/>
    <property type="molecule type" value="Genomic_DNA"/>
</dbReference>
<reference evidence="2 3" key="1">
    <citation type="submission" date="2019-09" db="EMBL/GenBank/DDBJ databases">
        <title>Draft genome sequence of the Ebosin-producing strain Streptomyces sp. 139.</title>
        <authorList>
            <person name="Ai L."/>
            <person name="Geng M."/>
            <person name="Ma M."/>
            <person name="Bai L."/>
        </authorList>
    </citation>
    <scope>NUCLEOTIDE SEQUENCE [LARGE SCALE GENOMIC DNA]</scope>
    <source>
        <strain evidence="2 3">139</strain>
    </source>
</reference>
<name>A0ABX5ZVA6_STRTE</name>
<organism evidence="2 3">
    <name type="scientific">Streptomyces tendae</name>
    <dbReference type="NCBI Taxonomy" id="1932"/>
    <lineage>
        <taxon>Bacteria</taxon>
        <taxon>Bacillati</taxon>
        <taxon>Actinomycetota</taxon>
        <taxon>Actinomycetes</taxon>
        <taxon>Kitasatosporales</taxon>
        <taxon>Streptomycetaceae</taxon>
        <taxon>Streptomyces</taxon>
    </lineage>
</organism>
<dbReference type="RefSeq" id="WP_150156193.1">
    <property type="nucleotide sequence ID" value="NZ_CP043959.1"/>
</dbReference>
<keyword evidence="1" id="KW-0472">Membrane</keyword>
<evidence type="ECO:0000256" key="1">
    <source>
        <dbReference type="SAM" id="Phobius"/>
    </source>
</evidence>
<protein>
    <submittedName>
        <fullName evidence="2">Uncharacterized protein</fullName>
    </submittedName>
</protein>
<gene>
    <name evidence="2" type="ORF">F3L20_24615</name>
</gene>
<keyword evidence="1" id="KW-0812">Transmembrane</keyword>
<accession>A0ABX5ZVA6</accession>